<feature type="domain" description="Nucleoside transporter/FeoB GTPase Gate" evidence="4">
    <location>
        <begin position="271"/>
        <end position="368"/>
    </location>
</feature>
<evidence type="ECO:0000256" key="1">
    <source>
        <dbReference type="SAM" id="MobiDB-lite"/>
    </source>
</evidence>
<feature type="transmembrane region" description="Helical" evidence="2">
    <location>
        <begin position="108"/>
        <end position="127"/>
    </location>
</feature>
<keyword evidence="5" id="KW-1185">Reference proteome</keyword>
<feature type="transmembrane region" description="Helical" evidence="2">
    <location>
        <begin position="266"/>
        <end position="289"/>
    </location>
</feature>
<feature type="transmembrane region" description="Helical" evidence="2">
    <location>
        <begin position="335"/>
        <end position="364"/>
    </location>
</feature>
<keyword evidence="2" id="KW-0812">Transmembrane</keyword>
<feature type="transmembrane region" description="Helical" evidence="2">
    <location>
        <begin position="370"/>
        <end position="392"/>
    </location>
</feature>
<feature type="compositionally biased region" description="Polar residues" evidence="1">
    <location>
        <begin position="69"/>
        <end position="89"/>
    </location>
</feature>
<feature type="transmembrane region" description="Helical" evidence="2">
    <location>
        <begin position="23"/>
        <end position="50"/>
    </location>
</feature>
<feature type="transmembrane region" description="Helical" evidence="2">
    <location>
        <begin position="184"/>
        <end position="201"/>
    </location>
</feature>
<evidence type="ECO:0000259" key="3">
    <source>
        <dbReference type="Pfam" id="PF01773"/>
    </source>
</evidence>
<sequence>MADQEPAEETPEEKPPRSKAWRITYIVLHVLLHVIFIAHFIGATVVFILFDKESDECIPPRSPAEETTESPGNLTDSTTSAPEESTSQEPKSSFKANILCKMNWCHGYGFLIIIFVIFYILWLYYWVFKPYVGIKLYNNYLEPAIDKWIEFSRKLIVSGVMLLIVVSLAVAYLGYECRYDGTKAIGLLGPVTFLLIGFAVSKHHKRVPWRIVTHGLLGQLLLGIFCLRAPFGRSIFECLGEKVTLFLGSANYGARFVYGDRICDEYVFAFAILAVVFFFSVVTSIMYYLGWMQFILNALGFLLQAMVGTTVCESVNAAANIFLGMSESPLVIRPYILILTVSELHTICTSGYATVAGTVLGAYVSFGASPAFLIAASVMAAPGSLAFSKLFYPETEESLTRSDNIQLEKSFVHFGCSRQWSSGSINDCPRDCVEHHCLSGHNVLPERLNRMDF</sequence>
<evidence type="ECO:0000259" key="4">
    <source>
        <dbReference type="Pfam" id="PF07670"/>
    </source>
</evidence>
<evidence type="ECO:0000256" key="2">
    <source>
        <dbReference type="SAM" id="Phobius"/>
    </source>
</evidence>
<accession>A0ABM4TLA3</accession>
<name>A0ABM4TLA3_DROSZ</name>
<keyword evidence="2" id="KW-1133">Transmembrane helix</keyword>
<protein>
    <submittedName>
        <fullName evidence="6">Sodium/nucleoside cotransporter 1 isoform X3</fullName>
    </submittedName>
</protein>
<dbReference type="Pfam" id="PF07670">
    <property type="entry name" value="Gate"/>
    <property type="match status" value="1"/>
</dbReference>
<reference evidence="6" key="1">
    <citation type="submission" date="2025-08" db="UniProtKB">
        <authorList>
            <consortium name="RefSeq"/>
        </authorList>
    </citation>
    <scope>IDENTIFICATION</scope>
</reference>
<dbReference type="GeneID" id="108010313"/>
<organism evidence="5 6">
    <name type="scientific">Drosophila suzukii</name>
    <name type="common">Spotted-wing drosophila fruit fly</name>
    <dbReference type="NCBI Taxonomy" id="28584"/>
    <lineage>
        <taxon>Eukaryota</taxon>
        <taxon>Metazoa</taxon>
        <taxon>Ecdysozoa</taxon>
        <taxon>Arthropoda</taxon>
        <taxon>Hexapoda</taxon>
        <taxon>Insecta</taxon>
        <taxon>Pterygota</taxon>
        <taxon>Neoptera</taxon>
        <taxon>Endopterygota</taxon>
        <taxon>Diptera</taxon>
        <taxon>Brachycera</taxon>
        <taxon>Muscomorpha</taxon>
        <taxon>Ephydroidea</taxon>
        <taxon>Drosophilidae</taxon>
        <taxon>Drosophila</taxon>
        <taxon>Sophophora</taxon>
    </lineage>
</organism>
<dbReference type="Pfam" id="PF01773">
    <property type="entry name" value="Nucleos_tra2_N"/>
    <property type="match status" value="1"/>
</dbReference>
<keyword evidence="2" id="KW-0472">Membrane</keyword>
<feature type="domain" description="Concentrative nucleoside transporter N-terminal" evidence="3">
    <location>
        <begin position="188"/>
        <end position="260"/>
    </location>
</feature>
<dbReference type="InterPro" id="IPR002668">
    <property type="entry name" value="CNT_N_dom"/>
</dbReference>
<dbReference type="InterPro" id="IPR008276">
    <property type="entry name" value="C_nuclsd_transpt"/>
</dbReference>
<evidence type="ECO:0000313" key="5">
    <source>
        <dbReference type="Proteomes" id="UP001652628"/>
    </source>
</evidence>
<dbReference type="Proteomes" id="UP001652628">
    <property type="component" value="Chromosome 2R"/>
</dbReference>
<evidence type="ECO:0000313" key="6">
    <source>
        <dbReference type="RefSeq" id="XP_070850749.1"/>
    </source>
</evidence>
<proteinExistence type="predicted"/>
<gene>
    <name evidence="6" type="primary">CNT1</name>
</gene>
<dbReference type="PANTHER" id="PTHR10590">
    <property type="entry name" value="SODIUM/NUCLEOSIDE COTRANSPORTER"/>
    <property type="match status" value="1"/>
</dbReference>
<dbReference type="InterPro" id="IPR011642">
    <property type="entry name" value="Gate_dom"/>
</dbReference>
<dbReference type="RefSeq" id="XP_070850749.1">
    <property type="nucleotide sequence ID" value="XM_070994648.1"/>
</dbReference>
<dbReference type="PANTHER" id="PTHR10590:SF4">
    <property type="entry name" value="SOLUTE CARRIER FAMILY 28 MEMBER 3"/>
    <property type="match status" value="1"/>
</dbReference>
<feature type="transmembrane region" description="Helical" evidence="2">
    <location>
        <begin position="155"/>
        <end position="175"/>
    </location>
</feature>
<feature type="region of interest" description="Disordered" evidence="1">
    <location>
        <begin position="59"/>
        <end position="89"/>
    </location>
</feature>